<dbReference type="RefSeq" id="WP_377340775.1">
    <property type="nucleotide sequence ID" value="NZ_JALBWS010000013.1"/>
</dbReference>
<evidence type="ECO:0000256" key="1">
    <source>
        <dbReference type="SAM" id="MobiDB-lite"/>
    </source>
</evidence>
<name>A0ABW0JXA6_9GAMM</name>
<sequence>MNATHHFQARTQQRGISPTMVDLILDHGASNGRGDMTLLGRKEIDQEIQKRKQEIRELEKMRASGGAGVAHRGETLITAFHRHKKFKRD</sequence>
<protein>
    <submittedName>
        <fullName evidence="2">Uncharacterized protein</fullName>
    </submittedName>
</protein>
<keyword evidence="3" id="KW-1185">Reference proteome</keyword>
<dbReference type="EMBL" id="JBHSMM010000002">
    <property type="protein sequence ID" value="MFC5440545.1"/>
    <property type="molecule type" value="Genomic_DNA"/>
</dbReference>
<evidence type="ECO:0000313" key="3">
    <source>
        <dbReference type="Proteomes" id="UP001596018"/>
    </source>
</evidence>
<feature type="region of interest" description="Disordered" evidence="1">
    <location>
        <begin position="60"/>
        <end position="89"/>
    </location>
</feature>
<evidence type="ECO:0000313" key="2">
    <source>
        <dbReference type="EMBL" id="MFC5440545.1"/>
    </source>
</evidence>
<dbReference type="Proteomes" id="UP001596018">
    <property type="component" value="Unassembled WGS sequence"/>
</dbReference>
<proteinExistence type="predicted"/>
<accession>A0ABW0JXA6</accession>
<reference evidence="3" key="1">
    <citation type="journal article" date="2019" name="Int. J. Syst. Evol. Microbiol.">
        <title>The Global Catalogue of Microorganisms (GCM) 10K type strain sequencing project: providing services to taxonomists for standard genome sequencing and annotation.</title>
        <authorList>
            <consortium name="The Broad Institute Genomics Platform"/>
            <consortium name="The Broad Institute Genome Sequencing Center for Infectious Disease"/>
            <person name="Wu L."/>
            <person name="Ma J."/>
        </authorList>
    </citation>
    <scope>NUCLEOTIDE SEQUENCE [LARGE SCALE GENOMIC DNA]</scope>
    <source>
        <strain evidence="3">KACC 12822</strain>
    </source>
</reference>
<comment type="caution">
    <text evidence="2">The sequence shown here is derived from an EMBL/GenBank/DDBJ whole genome shotgun (WGS) entry which is preliminary data.</text>
</comment>
<organism evidence="2 3">
    <name type="scientific">Rhodanobacter ginsenosidimutans</name>
    <dbReference type="NCBI Taxonomy" id="490571"/>
    <lineage>
        <taxon>Bacteria</taxon>
        <taxon>Pseudomonadati</taxon>
        <taxon>Pseudomonadota</taxon>
        <taxon>Gammaproteobacteria</taxon>
        <taxon>Lysobacterales</taxon>
        <taxon>Rhodanobacteraceae</taxon>
        <taxon>Rhodanobacter</taxon>
    </lineage>
</organism>
<gene>
    <name evidence="2" type="ORF">ACFPK0_11020</name>
</gene>
<feature type="compositionally biased region" description="Basic residues" evidence="1">
    <location>
        <begin position="80"/>
        <end position="89"/>
    </location>
</feature>